<gene>
    <name evidence="2" type="ORF">J2S70_000637</name>
</gene>
<dbReference type="InterPro" id="IPR000387">
    <property type="entry name" value="Tyr_Pase_dom"/>
</dbReference>
<name>A0ABT9NFS3_9ACTO</name>
<evidence type="ECO:0000259" key="1">
    <source>
        <dbReference type="PROSITE" id="PS50056"/>
    </source>
</evidence>
<dbReference type="InterPro" id="IPR029021">
    <property type="entry name" value="Prot-tyrosine_phosphatase-like"/>
</dbReference>
<dbReference type="PROSITE" id="PS50056">
    <property type="entry name" value="TYR_PHOSPHATASE_2"/>
    <property type="match status" value="1"/>
</dbReference>
<dbReference type="InterPro" id="IPR000242">
    <property type="entry name" value="PTP_cat"/>
</dbReference>
<evidence type="ECO:0000313" key="3">
    <source>
        <dbReference type="Proteomes" id="UP001243212"/>
    </source>
</evidence>
<dbReference type="RefSeq" id="WP_307682299.1">
    <property type="nucleotide sequence ID" value="NZ_JAUSQX010000001.1"/>
</dbReference>
<dbReference type="EMBL" id="JAUSQX010000001">
    <property type="protein sequence ID" value="MDP9806055.1"/>
    <property type="molecule type" value="Genomic_DNA"/>
</dbReference>
<accession>A0ABT9NFS3</accession>
<reference evidence="2 3" key="1">
    <citation type="submission" date="2023-07" db="EMBL/GenBank/DDBJ databases">
        <title>Sequencing the genomes of 1000 actinobacteria strains.</title>
        <authorList>
            <person name="Klenk H.-P."/>
        </authorList>
    </citation>
    <scope>NUCLEOTIDE SEQUENCE [LARGE SCALE GENOMIC DNA]</scope>
    <source>
        <strain evidence="2 3">DSM 17163</strain>
    </source>
</reference>
<organism evidence="2 3">
    <name type="scientific">Trueperella bonasi</name>
    <dbReference type="NCBI Taxonomy" id="312286"/>
    <lineage>
        <taxon>Bacteria</taxon>
        <taxon>Bacillati</taxon>
        <taxon>Actinomycetota</taxon>
        <taxon>Actinomycetes</taxon>
        <taxon>Actinomycetales</taxon>
        <taxon>Actinomycetaceae</taxon>
        <taxon>Trueperella</taxon>
    </lineage>
</organism>
<keyword evidence="3" id="KW-1185">Reference proteome</keyword>
<protein>
    <recommendedName>
        <fullName evidence="1">Tyrosine specific protein phosphatases domain-containing protein</fullName>
    </recommendedName>
</protein>
<dbReference type="Pfam" id="PF00102">
    <property type="entry name" value="Y_phosphatase"/>
    <property type="match status" value="1"/>
</dbReference>
<comment type="caution">
    <text evidence="2">The sequence shown here is derived from an EMBL/GenBank/DDBJ whole genome shotgun (WGS) entry which is preliminary data.</text>
</comment>
<dbReference type="SUPFAM" id="SSF52799">
    <property type="entry name" value="(Phosphotyrosine protein) phosphatases II"/>
    <property type="match status" value="1"/>
</dbReference>
<proteinExistence type="predicted"/>
<feature type="domain" description="Tyrosine specific protein phosphatases" evidence="1">
    <location>
        <begin position="82"/>
        <end position="133"/>
    </location>
</feature>
<sequence>MEQGRIQEQWNHAPGVVEFPSGRRIRGRSWRTHVEDRADLCIMLTTSVGSRLGRSGLTSSAKETIAIDWPDLRLPRRTSQAHEILKEAYERSATERVEIVCGGGVGRTGTALAIIGVLDGLEPQQAIEFVKEHYNQDSVETPAQRAFVRDMGAEKN</sequence>
<dbReference type="Gene3D" id="3.90.190.10">
    <property type="entry name" value="Protein tyrosine phosphatase superfamily"/>
    <property type="match status" value="1"/>
</dbReference>
<evidence type="ECO:0000313" key="2">
    <source>
        <dbReference type="EMBL" id="MDP9806055.1"/>
    </source>
</evidence>
<dbReference type="Proteomes" id="UP001243212">
    <property type="component" value="Unassembled WGS sequence"/>
</dbReference>